<evidence type="ECO:0000256" key="3">
    <source>
        <dbReference type="PROSITE-ProRule" id="PRU00284"/>
    </source>
</evidence>
<evidence type="ECO:0000259" key="6">
    <source>
        <dbReference type="PROSITE" id="PS50885"/>
    </source>
</evidence>
<dbReference type="AlphaFoldDB" id="A0A2M7S5B0"/>
<dbReference type="InterPro" id="IPR048904">
    <property type="entry name" value="Mcp40H-20-like_sensor"/>
</dbReference>
<gene>
    <name evidence="7" type="ORF">COY52_11150</name>
</gene>
<evidence type="ECO:0000313" key="8">
    <source>
        <dbReference type="Proteomes" id="UP000229307"/>
    </source>
</evidence>
<evidence type="ECO:0000256" key="1">
    <source>
        <dbReference type="ARBA" id="ARBA00023224"/>
    </source>
</evidence>
<proteinExistence type="inferred from homology"/>
<dbReference type="Gene3D" id="3.30.450.290">
    <property type="match status" value="1"/>
</dbReference>
<evidence type="ECO:0000256" key="2">
    <source>
        <dbReference type="ARBA" id="ARBA00029447"/>
    </source>
</evidence>
<keyword evidence="4" id="KW-1133">Transmembrane helix</keyword>
<dbReference type="SUPFAM" id="SSF58104">
    <property type="entry name" value="Methyl-accepting chemotaxis protein (MCP) signaling domain"/>
    <property type="match status" value="2"/>
</dbReference>
<keyword evidence="4" id="KW-0472">Membrane</keyword>
<feature type="domain" description="HAMP" evidence="6">
    <location>
        <begin position="202"/>
        <end position="254"/>
    </location>
</feature>
<dbReference type="PANTHER" id="PTHR32089:SF112">
    <property type="entry name" value="LYSOZYME-LIKE PROTEIN-RELATED"/>
    <property type="match status" value="1"/>
</dbReference>
<dbReference type="GO" id="GO:0004888">
    <property type="term" value="F:transmembrane signaling receptor activity"/>
    <property type="evidence" value="ECO:0007669"/>
    <property type="project" value="InterPro"/>
</dbReference>
<evidence type="ECO:0000256" key="4">
    <source>
        <dbReference type="SAM" id="Phobius"/>
    </source>
</evidence>
<dbReference type="GO" id="GO:0007165">
    <property type="term" value="P:signal transduction"/>
    <property type="evidence" value="ECO:0007669"/>
    <property type="project" value="UniProtKB-KW"/>
</dbReference>
<comment type="similarity">
    <text evidence="2">Belongs to the methyl-accepting chemotaxis (MCP) protein family.</text>
</comment>
<dbReference type="InterPro" id="IPR004089">
    <property type="entry name" value="MCPsignal_dom"/>
</dbReference>
<organism evidence="7 8">
    <name type="scientific">Candidatus Desantisbacteria bacterium CG_4_10_14_0_8_um_filter_48_22</name>
    <dbReference type="NCBI Taxonomy" id="1974543"/>
    <lineage>
        <taxon>Bacteria</taxon>
        <taxon>Candidatus Desantisiibacteriota</taxon>
    </lineage>
</organism>
<dbReference type="InterPro" id="IPR004090">
    <property type="entry name" value="Chemotax_Me-accpt_rcpt"/>
</dbReference>
<protein>
    <recommendedName>
        <fullName evidence="9">Methyl-accepting chemotaxis protein</fullName>
    </recommendedName>
</protein>
<dbReference type="GO" id="GO:0016020">
    <property type="term" value="C:membrane"/>
    <property type="evidence" value="ECO:0007669"/>
    <property type="project" value="InterPro"/>
</dbReference>
<dbReference type="PRINTS" id="PR00260">
    <property type="entry name" value="CHEMTRNSDUCR"/>
</dbReference>
<dbReference type="CDD" id="cd06225">
    <property type="entry name" value="HAMP"/>
    <property type="match status" value="1"/>
</dbReference>
<dbReference type="Gene3D" id="1.10.287.950">
    <property type="entry name" value="Methyl-accepting chemotaxis protein"/>
    <property type="match status" value="3"/>
</dbReference>
<dbReference type="PANTHER" id="PTHR32089">
    <property type="entry name" value="METHYL-ACCEPTING CHEMOTAXIS PROTEIN MCPB"/>
    <property type="match status" value="1"/>
</dbReference>
<dbReference type="InterPro" id="IPR003660">
    <property type="entry name" value="HAMP_dom"/>
</dbReference>
<evidence type="ECO:0000313" key="7">
    <source>
        <dbReference type="EMBL" id="PIZ14745.1"/>
    </source>
</evidence>
<dbReference type="PROSITE" id="PS50885">
    <property type="entry name" value="HAMP"/>
    <property type="match status" value="1"/>
</dbReference>
<sequence length="700" mass="75620">MKIIKNPLTQKLGWKISFIVFLTLLIVGSPFLIIETYNARKDVYSLNEKRWDLFTEAVFRSIEAVMLEGKADIANNILADFRHIGEVETLEVVRMDGTRAFDKTRAKALEQETINRLIKSQRLNIYEESGGKKVLTHLGLLHNTEKCQACHGKDSPYRGVVMMKTSLAGTEAKLSSMLARTAAMGAIVIAGLLIVIPFSMRRKVVKPIEAVLSVTTEISRGDLTRVVTTPSRDEMGQLVSSIEATRKGLVALIHQVRDSLKKVKLSVSGFVTGMNKLTDGSEKQVVDSAEITTSVLEINTTTGEITEAVKHLHESAEGTLTTLLEMKATVKEVAKNTASFASFIDDTSSSIEESFASIKAINENIEHSRKAVSSTLASATEITASVNEVRDSAKQSSLLANEVTSTIREKGISSIHDSVKSISEIKDSADRTAGIVKGMRKSSEKIDEIVQVISEVADETKLLALNAAILSAQAGEHGKGFGVVADEIGRLAERTAQNTKEITTIIEEVKGYINNVAAAEEKTVALIEQGLDLITDAGVVFNGILETSTASATQTAFIEKATAEQAMAIKEINSSIEGVSSRMEEILKASEQQRAGSELILSGVEKSKEIAQGLKNSTAEQSKGADLITMAGEDILSQVGRIKKAMEDMKAGSIAITKRIEAITDIAKDNLGLAKEMKKESSVLGDSVGTLDGEINRFRS</sequence>
<dbReference type="Pfam" id="PF21563">
    <property type="entry name" value="Mcp40H-20_sensor"/>
    <property type="match status" value="1"/>
</dbReference>
<keyword evidence="1 3" id="KW-0807">Transducer</keyword>
<evidence type="ECO:0008006" key="9">
    <source>
        <dbReference type="Google" id="ProtNLM"/>
    </source>
</evidence>
<feature type="transmembrane region" description="Helical" evidence="4">
    <location>
        <begin position="12"/>
        <end position="34"/>
    </location>
</feature>
<feature type="domain" description="Methyl-accepting transducer" evidence="5">
    <location>
        <begin position="343"/>
        <end position="580"/>
    </location>
</feature>
<evidence type="ECO:0000259" key="5">
    <source>
        <dbReference type="PROSITE" id="PS50111"/>
    </source>
</evidence>
<dbReference type="GO" id="GO:0006935">
    <property type="term" value="P:chemotaxis"/>
    <property type="evidence" value="ECO:0007669"/>
    <property type="project" value="InterPro"/>
</dbReference>
<dbReference type="EMBL" id="PFMR01000307">
    <property type="protein sequence ID" value="PIZ14745.1"/>
    <property type="molecule type" value="Genomic_DNA"/>
</dbReference>
<dbReference type="PROSITE" id="PS50111">
    <property type="entry name" value="CHEMOTAXIS_TRANSDUC_2"/>
    <property type="match status" value="1"/>
</dbReference>
<keyword evidence="4" id="KW-0812">Transmembrane</keyword>
<dbReference type="SMART" id="SM00304">
    <property type="entry name" value="HAMP"/>
    <property type="match status" value="1"/>
</dbReference>
<name>A0A2M7S5B0_9BACT</name>
<dbReference type="Pfam" id="PF00672">
    <property type="entry name" value="HAMP"/>
    <property type="match status" value="1"/>
</dbReference>
<reference evidence="8" key="1">
    <citation type="submission" date="2017-09" db="EMBL/GenBank/DDBJ databases">
        <title>Depth-based differentiation of microbial function through sediment-hosted aquifers and enrichment of novel symbionts in the deep terrestrial subsurface.</title>
        <authorList>
            <person name="Probst A.J."/>
            <person name="Ladd B."/>
            <person name="Jarett J.K."/>
            <person name="Geller-Mcgrath D.E."/>
            <person name="Sieber C.M.K."/>
            <person name="Emerson J.B."/>
            <person name="Anantharaman K."/>
            <person name="Thomas B.C."/>
            <person name="Malmstrom R."/>
            <person name="Stieglmeier M."/>
            <person name="Klingl A."/>
            <person name="Woyke T."/>
            <person name="Ryan C.M."/>
            <person name="Banfield J.F."/>
        </authorList>
    </citation>
    <scope>NUCLEOTIDE SEQUENCE [LARGE SCALE GENOMIC DNA]</scope>
</reference>
<dbReference type="Proteomes" id="UP000229307">
    <property type="component" value="Unassembled WGS sequence"/>
</dbReference>
<accession>A0A2M7S5B0</accession>
<dbReference type="SMART" id="SM00283">
    <property type="entry name" value="MA"/>
    <property type="match status" value="1"/>
</dbReference>
<comment type="caution">
    <text evidence="7">The sequence shown here is derived from an EMBL/GenBank/DDBJ whole genome shotgun (WGS) entry which is preliminary data.</text>
</comment>
<dbReference type="Pfam" id="PF00015">
    <property type="entry name" value="MCPsignal"/>
    <property type="match status" value="1"/>
</dbReference>